<organism evidence="9 10">
    <name type="scientific">Tieghemiomyces parasiticus</name>
    <dbReference type="NCBI Taxonomy" id="78921"/>
    <lineage>
        <taxon>Eukaryota</taxon>
        <taxon>Fungi</taxon>
        <taxon>Fungi incertae sedis</taxon>
        <taxon>Zoopagomycota</taxon>
        <taxon>Kickxellomycotina</taxon>
        <taxon>Dimargaritomycetes</taxon>
        <taxon>Dimargaritales</taxon>
        <taxon>Dimargaritaceae</taxon>
        <taxon>Tieghemiomyces</taxon>
    </lineage>
</organism>
<dbReference type="Pfam" id="PF23347">
    <property type="entry name" value="TPR_Nup160_C"/>
    <property type="match status" value="1"/>
</dbReference>
<dbReference type="Pfam" id="PF11715">
    <property type="entry name" value="Beta-prop_Nup120_160"/>
    <property type="match status" value="2"/>
</dbReference>
<feature type="domain" description="Nucleoporin Nup120/160 beta-propeller" evidence="5">
    <location>
        <begin position="349"/>
        <end position="770"/>
    </location>
</feature>
<reference evidence="9" key="1">
    <citation type="submission" date="2022-07" db="EMBL/GenBank/DDBJ databases">
        <title>Phylogenomic reconstructions and comparative analyses of Kickxellomycotina fungi.</title>
        <authorList>
            <person name="Reynolds N.K."/>
            <person name="Stajich J.E."/>
            <person name="Barry K."/>
            <person name="Grigoriev I.V."/>
            <person name="Crous P."/>
            <person name="Smith M.E."/>
        </authorList>
    </citation>
    <scope>NUCLEOTIDE SEQUENCE</scope>
    <source>
        <strain evidence="9">RSA 861</strain>
    </source>
</reference>
<dbReference type="OrthoDB" id="67716at2759"/>
<evidence type="ECO:0000259" key="8">
    <source>
        <dbReference type="Pfam" id="PF23354"/>
    </source>
</evidence>
<evidence type="ECO:0000313" key="9">
    <source>
        <dbReference type="EMBL" id="KAJ1924446.1"/>
    </source>
</evidence>
<dbReference type="InterPro" id="IPR021717">
    <property type="entry name" value="Nucleoporin_Nup160"/>
</dbReference>
<dbReference type="InterPro" id="IPR056536">
    <property type="entry name" value="TPR_NUP160_C"/>
</dbReference>
<protein>
    <submittedName>
        <fullName evidence="9">Uncharacterized protein</fullName>
    </submittedName>
</protein>
<evidence type="ECO:0000259" key="7">
    <source>
        <dbReference type="Pfam" id="PF23347"/>
    </source>
</evidence>
<dbReference type="Pfam" id="PF23300">
    <property type="entry name" value="HEAT_Nup120"/>
    <property type="match status" value="1"/>
</dbReference>
<dbReference type="GO" id="GO:0005643">
    <property type="term" value="C:nuclear pore"/>
    <property type="evidence" value="ECO:0007669"/>
    <property type="project" value="UniProtKB-ARBA"/>
</dbReference>
<dbReference type="InterPro" id="IPR056535">
    <property type="entry name" value="TPR_NUP160_M"/>
</dbReference>
<evidence type="ECO:0000259" key="5">
    <source>
        <dbReference type="Pfam" id="PF11715"/>
    </source>
</evidence>
<dbReference type="InterPro" id="IPR056548">
    <property type="entry name" value="HEAT_Nup120"/>
</dbReference>
<feature type="region of interest" description="Disordered" evidence="4">
    <location>
        <begin position="1455"/>
        <end position="1486"/>
    </location>
</feature>
<keyword evidence="3" id="KW-0539">Nucleus</keyword>
<gene>
    <name evidence="9" type="ORF">IWQ60_005188</name>
</gene>
<dbReference type="GO" id="GO:0017056">
    <property type="term" value="F:structural constituent of nuclear pore"/>
    <property type="evidence" value="ECO:0007669"/>
    <property type="project" value="TreeGrafter"/>
</dbReference>
<evidence type="ECO:0000256" key="2">
    <source>
        <dbReference type="ARBA" id="ARBA00022448"/>
    </source>
</evidence>
<evidence type="ECO:0000313" key="10">
    <source>
        <dbReference type="Proteomes" id="UP001150569"/>
    </source>
</evidence>
<evidence type="ECO:0000256" key="3">
    <source>
        <dbReference type="ARBA" id="ARBA00023242"/>
    </source>
</evidence>
<feature type="domain" description="NUP160 C-terminal TPR" evidence="7">
    <location>
        <begin position="1644"/>
        <end position="1769"/>
    </location>
</feature>
<feature type="region of interest" description="Disordered" evidence="4">
    <location>
        <begin position="1339"/>
        <end position="1358"/>
    </location>
</feature>
<dbReference type="Pfam" id="PF23354">
    <property type="entry name" value="TPR_NUP160_120_M"/>
    <property type="match status" value="1"/>
</dbReference>
<feature type="region of interest" description="Disordered" evidence="4">
    <location>
        <begin position="1050"/>
        <end position="1090"/>
    </location>
</feature>
<keyword evidence="2" id="KW-0813">Transport</keyword>
<feature type="domain" description="Nucleoporin Nup120/160 beta-propeller" evidence="5">
    <location>
        <begin position="120"/>
        <end position="298"/>
    </location>
</feature>
<feature type="domain" description="Nucleoporin nup120-like HEAT repeat" evidence="6">
    <location>
        <begin position="1231"/>
        <end position="1412"/>
    </location>
</feature>
<feature type="region of interest" description="Disordered" evidence="4">
    <location>
        <begin position="644"/>
        <end position="673"/>
    </location>
</feature>
<comment type="caution">
    <text evidence="9">The sequence shown here is derived from an EMBL/GenBank/DDBJ whole genome shotgun (WGS) entry which is preliminary data.</text>
</comment>
<dbReference type="EMBL" id="JANBPT010000272">
    <property type="protein sequence ID" value="KAJ1924446.1"/>
    <property type="molecule type" value="Genomic_DNA"/>
</dbReference>
<feature type="region of interest" description="Disordered" evidence="4">
    <location>
        <begin position="1598"/>
        <end position="1622"/>
    </location>
</feature>
<sequence>MPAALDSGPGAPHQWYTHTSVQIENVHPPRAHRQAYRIRLAGYGHSDHARRHQGGDVATMDTDDGPSQVHAAGPTRLIFEPLDLGQALPETQDPAAETWTGESRLSGVWPCGDLVPNAFVNWRLMGAGRALELRLVPWLAPATVDDLKATGADQRRLPPAPTSASAAPTQLILHFPANVLPSPAFEVENSRRGLAVWLGLTSGHVLRLTFRAPHLFTGDSLVTVQCLAHPVAGVVQGKRVPVMLHAVDAQRALVSCHDGVTVLLERSGSGALHETELAAAGYLSQVKTLLPFVAGRFFAGGSQAATGITSGGSNVTDGYRVTDHSTEWQSIALTAVRAEDYLDGLASSASHLALPTAAEYFICLCRDRKLRLWSVDRRSCAKVVPLPTLTAAGTLEDPTSPVAKARSATLLPPTTRRYVQIVPRRLNPHAVAGAFEFLVYVPDEQQPYFALYRAHLDGHDNGLASVDYVAHYLCRGIPTGLGAEAYLGELADFCLTSPASVAAVGSNDGSHRAGRRTSGSHLRSAEAMEAPLLWALWEAAPDPTRRVTLAYCQLAPTAAAPAWHAVLHQPHPDVTNPAGYLDTRLRALDAAHPVPTGVRAPYSDAAYARRLGLVFTNYLLYPGRYAWPALQFALRRYRTAFQGSDQTHNHCQRRPSVSADADGAAAGRPPTRYAAGPPSAFRDRLLATVGLFLRVETNVHDGVPAVASYRRQLRTEWMRYLTLCTQLQANLEAPRTLSAVDNAATLDHFAGVVVSRGACVGHLRPADTAEVLRAHLDQPVALGCDLAQIGGPRLALSYPLLADRTRLDPLLETLVAMRTVVELVPAESVHAVMEAVATWTRVFPTAEVPSTLPARWYEEHIAPALRGTPDEASLRRQLTHSFRADQLGWKRGWVLTLGLAVADLTPDAVPVHANATGGDRPVYRPGAHLAALLAAAYQAGVTTGRQFLRDLLVTSVVLAGTRDWTRADLGDMPFDQLNAAGAGYAGVSTLLAESGSATTLNQRTGAFSFSVLARLVYRHSLADWLAGQSFAAADTRASDLLPTVGDVLTSEEEDAASAERTLWITGEDGDEDRDSLTTTTGRGRDSTSAVDRVATTLSSLEVRDTPAPTTTVAAARLTTIRPPLATPHFRARGLPDPIPGDALPAYSLPDALVATLAPSLLLYFVPGQRLPAQLSPAGVNGSSGLRCGPGATLAALTTLGPRALHQRLGLTEAVGRPTDAGATFPTPLVQLVYQLAAADCYRLAHHLLARSPTTYAVQFLWGHVYLRRGLFANAYRCLVYAAAGLTTGSAEPLWSLLPAQVVTVVDYYVMCADLMEAQQQPAYSTKLCRRALAALPPPLPEVNDARDEDETMPAQDNEDETLTKAPRLYFRIFHSTLQCREYEAAYQAMLAIEGDPTTQGDCLRHLIAVLCEADLVHLVIRWPFGHLQEEVELTLLFKARNSEVNAALVRSSKAGGKATDADHGGESDEESGATGRRRGGDTSAGQAYAYGSTGPRYVPNFYKILYAYHVYRGDYRNAASVMYQYGQRVANIRSTDPKVNIECLVEQSMAQLSAAQTLALVDSADAWVIVPPPAAHPLPHPHDRQIKKRRVEPVGSGLLTGNDDAAAADRHGPPTGTGGRDASAAATAVVVVPDFGRQLDIVTLVDLRREYQLCLAKLKIAERIPVLMCTPDPLTPADVLQLFAQCGLYDEALSFARLVEADLAPTLRHLAHRCVDLSRAQADGIDAARLLASGEWWTSDLVADAEGPPDARAWKLLQMYLDRHDPAERPANHSREACMTDVVTTYNPITDAPGLPVVPHSLRAAVLDQVLGAGGAPPPWLTQPLLIDHPDTLVRLHFKHGYLIEATRYAVQHLRRAESLLKRMPINHATMRWAPLSLYDELRAANDRALATAAADGTNNSNAAIGAGGAQDWITMGCGNDEEGEAAGFMLTLSPVERRGLVQWNSQFEVELQRYFARLERETEECLAQA</sequence>
<comment type="subcellular location">
    <subcellularLocation>
        <location evidence="1">Nucleus</location>
    </subcellularLocation>
</comment>
<name>A0A9W8DUU8_9FUNG</name>
<evidence type="ECO:0000256" key="4">
    <source>
        <dbReference type="SAM" id="MobiDB-lite"/>
    </source>
</evidence>
<dbReference type="Proteomes" id="UP001150569">
    <property type="component" value="Unassembled WGS sequence"/>
</dbReference>
<dbReference type="PANTHER" id="PTHR21286:SF0">
    <property type="entry name" value="NUCLEAR PORE COMPLEX PROTEIN NUP160"/>
    <property type="match status" value="1"/>
</dbReference>
<proteinExistence type="predicted"/>
<accession>A0A9W8DUU8</accession>
<feature type="compositionally biased region" description="Acidic residues" evidence="4">
    <location>
        <begin position="1346"/>
        <end position="1358"/>
    </location>
</feature>
<feature type="domain" description="NUP160 middle TPR" evidence="8">
    <location>
        <begin position="1500"/>
        <end position="1560"/>
    </location>
</feature>
<evidence type="ECO:0000256" key="1">
    <source>
        <dbReference type="ARBA" id="ARBA00004123"/>
    </source>
</evidence>
<keyword evidence="10" id="KW-1185">Reference proteome</keyword>
<dbReference type="PANTHER" id="PTHR21286">
    <property type="entry name" value="NUCLEAR PORE COMPLEX PROTEIN NUP160"/>
    <property type="match status" value="1"/>
</dbReference>
<evidence type="ECO:0000259" key="6">
    <source>
        <dbReference type="Pfam" id="PF23300"/>
    </source>
</evidence>
<dbReference type="InterPro" id="IPR059141">
    <property type="entry name" value="Beta-prop_Nup120_160"/>
</dbReference>